<protein>
    <submittedName>
        <fullName evidence="2">Uncharacterized protein</fullName>
    </submittedName>
</protein>
<keyword evidence="4" id="KW-1185">Reference proteome</keyword>
<dbReference type="AlphaFoldDB" id="A0A1I7AKC4"/>
<name>A0A1I7AKC4_METTE</name>
<evidence type="ECO:0000313" key="1">
    <source>
        <dbReference type="EMBL" id="BAW30171.1"/>
    </source>
</evidence>
<organism evidence="2 4">
    <name type="scientific">Methanosarcina thermophila</name>
    <dbReference type="NCBI Taxonomy" id="2210"/>
    <lineage>
        <taxon>Archaea</taxon>
        <taxon>Methanobacteriati</taxon>
        <taxon>Methanobacteriota</taxon>
        <taxon>Stenosarchaea group</taxon>
        <taxon>Methanomicrobia</taxon>
        <taxon>Methanosarcinales</taxon>
        <taxon>Methanosarcinaceae</taxon>
        <taxon>Methanosarcina</taxon>
    </lineage>
</organism>
<sequence length="116" mass="12812">MLNMRKYGKLMLSAYIMKNMKSGGSLRSKGILRKYAKLALGAYLLKKLKPEKSEKEMKFEVEPEEEIIPSGAVEVKEGRGSLMKIGKITLGVLAGAAIVYALKKQVAKKSGYRIGM</sequence>
<accession>A0A3G9CZH6</accession>
<evidence type="ECO:0000313" key="3">
    <source>
        <dbReference type="Proteomes" id="UP000265557"/>
    </source>
</evidence>
<dbReference type="EMBL" id="AP017646">
    <property type="protein sequence ID" value="BAW30171.1"/>
    <property type="molecule type" value="Genomic_DNA"/>
</dbReference>
<dbReference type="Proteomes" id="UP000323733">
    <property type="component" value="Unassembled WGS sequence"/>
</dbReference>
<proteinExistence type="predicted"/>
<accession>A0A1I7AKC4</accession>
<evidence type="ECO:0000313" key="4">
    <source>
        <dbReference type="Proteomes" id="UP000323733"/>
    </source>
</evidence>
<gene>
    <name evidence="1" type="ORF">MESMT1_2241</name>
    <name evidence="2" type="ORF">SAMN02910340_02195</name>
</gene>
<reference evidence="1 3" key="1">
    <citation type="submission" date="2016-09" db="EMBL/GenBank/DDBJ databases">
        <title>Complete Genome Sequence of Methanosarcina thermophila MT-1.</title>
        <authorList>
            <person name="Kouzuma A."/>
        </authorList>
    </citation>
    <scope>NUCLEOTIDE SEQUENCE [LARGE SCALE GENOMIC DNA]</scope>
    <source>
        <strain evidence="1 3">MT-1</strain>
    </source>
</reference>
<reference evidence="2 4" key="2">
    <citation type="submission" date="2016-10" db="EMBL/GenBank/DDBJ databases">
        <authorList>
            <person name="Varghese N."/>
            <person name="Submissions S."/>
        </authorList>
    </citation>
    <scope>NUCLEOTIDE SEQUENCE [LARGE SCALE GENOMIC DNA]</scope>
    <source>
        <strain evidence="2 4">DSM 11855</strain>
    </source>
</reference>
<dbReference type="Proteomes" id="UP000265557">
    <property type="component" value="Chromosome"/>
</dbReference>
<evidence type="ECO:0000313" key="2">
    <source>
        <dbReference type="EMBL" id="SFT75431.1"/>
    </source>
</evidence>
<dbReference type="EMBL" id="FPAO01000009">
    <property type="protein sequence ID" value="SFT75431.1"/>
    <property type="molecule type" value="Genomic_DNA"/>
</dbReference>